<dbReference type="PANTHER" id="PTHR39966:SF3">
    <property type="entry name" value="DUF438 DOMAIN-CONTAINING PROTEIN"/>
    <property type="match status" value="1"/>
</dbReference>
<evidence type="ECO:0000313" key="2">
    <source>
        <dbReference type="EMBL" id="CAL95704.1"/>
    </source>
</evidence>
<dbReference type="KEGG" id="azo:azo3087"/>
<gene>
    <name evidence="2" type="ordered locus">azo3087</name>
</gene>
<organism evidence="2 3">
    <name type="scientific">Azoarcus sp. (strain BH72)</name>
    <dbReference type="NCBI Taxonomy" id="418699"/>
    <lineage>
        <taxon>Bacteria</taxon>
        <taxon>Pseudomonadati</taxon>
        <taxon>Pseudomonadota</taxon>
        <taxon>Betaproteobacteria</taxon>
        <taxon>Rhodocyclales</taxon>
        <taxon>Zoogloeaceae</taxon>
        <taxon>Azoarcus</taxon>
    </lineage>
</organism>
<dbReference type="Proteomes" id="UP000002588">
    <property type="component" value="Chromosome"/>
</dbReference>
<protein>
    <recommendedName>
        <fullName evidence="1">Hemerythrin-like domain-containing protein</fullName>
    </recommendedName>
</protein>
<evidence type="ECO:0000313" key="3">
    <source>
        <dbReference type="Proteomes" id="UP000002588"/>
    </source>
</evidence>
<dbReference type="RefSeq" id="WP_011766812.1">
    <property type="nucleotide sequence ID" value="NC_008702.1"/>
</dbReference>
<reference evidence="2 3" key="1">
    <citation type="journal article" date="2006" name="Nat. Biotechnol.">
        <title>Complete genome of the mutualistic, N2-fixing grass endophyte Azoarcus sp. strain BH72.</title>
        <authorList>
            <person name="Krause A."/>
            <person name="Ramakumar A."/>
            <person name="Bartels D."/>
            <person name="Battistoni F."/>
            <person name="Bekel T."/>
            <person name="Boch J."/>
            <person name="Boehm M."/>
            <person name="Friedrich F."/>
            <person name="Hurek T."/>
            <person name="Krause L."/>
            <person name="Linke B."/>
            <person name="McHardy A.C."/>
            <person name="Sarkar A."/>
            <person name="Schneiker S."/>
            <person name="Syed A.A."/>
            <person name="Thauer R."/>
            <person name="Vorhoelter F.-J."/>
            <person name="Weidner S."/>
            <person name="Puehler A."/>
            <person name="Reinhold-Hurek B."/>
            <person name="Kaiser O."/>
            <person name="Goesmann A."/>
        </authorList>
    </citation>
    <scope>NUCLEOTIDE SEQUENCE [LARGE SCALE GENOMIC DNA]</scope>
    <source>
        <strain evidence="2 3">BH72</strain>
    </source>
</reference>
<evidence type="ECO:0000259" key="1">
    <source>
        <dbReference type="Pfam" id="PF01814"/>
    </source>
</evidence>
<feature type="domain" description="Hemerythrin-like" evidence="1">
    <location>
        <begin position="5"/>
        <end position="126"/>
    </location>
</feature>
<keyword evidence="3" id="KW-1185">Reference proteome</keyword>
<dbReference type="PANTHER" id="PTHR39966">
    <property type="entry name" value="BLL2471 PROTEIN-RELATED"/>
    <property type="match status" value="1"/>
</dbReference>
<dbReference type="GO" id="GO:0005886">
    <property type="term" value="C:plasma membrane"/>
    <property type="evidence" value="ECO:0007669"/>
    <property type="project" value="TreeGrafter"/>
</dbReference>
<dbReference type="Gene3D" id="1.20.120.520">
    <property type="entry name" value="nmb1532 protein domain like"/>
    <property type="match status" value="1"/>
</dbReference>
<name>A1KA48_AZOSB</name>
<dbReference type="eggNOG" id="COG3945">
    <property type="taxonomic scope" value="Bacteria"/>
</dbReference>
<dbReference type="EMBL" id="AM406670">
    <property type="protein sequence ID" value="CAL95704.1"/>
    <property type="molecule type" value="Genomic_DNA"/>
</dbReference>
<dbReference type="HOGENOM" id="CLU_127112_0_0_4"/>
<sequence length="154" mass="17097">MDRLTRLMHQHHGHCDEVFAAAETAARVGDWAACATALQRFRADLLEHLDVEEARIFPAFEAHTGNTTGPTRVMRGEHEQMREIGGWLGEALEARDAEAFLDAVETLLILMQQHNMKEENILYPMCDRVLGADAAAFDALLDSVETALSEVSHG</sequence>
<dbReference type="STRING" id="62928.azo3087"/>
<dbReference type="InterPro" id="IPR012312">
    <property type="entry name" value="Hemerythrin-like"/>
</dbReference>
<dbReference type="Pfam" id="PF01814">
    <property type="entry name" value="Hemerythrin"/>
    <property type="match status" value="1"/>
</dbReference>
<accession>A1KA48</accession>
<proteinExistence type="predicted"/>
<dbReference type="AlphaFoldDB" id="A1KA48"/>